<dbReference type="Proteomes" id="UP001153076">
    <property type="component" value="Unassembled WGS sequence"/>
</dbReference>
<name>A0A9Q1GGT3_9CARY</name>
<dbReference type="SUPFAM" id="SSF48317">
    <property type="entry name" value="Acid phosphatase/Vanadium-dependent haloperoxidase"/>
    <property type="match status" value="1"/>
</dbReference>
<keyword evidence="2" id="KW-0472">Membrane</keyword>
<feature type="region of interest" description="Disordered" evidence="1">
    <location>
        <begin position="1"/>
        <end position="20"/>
    </location>
</feature>
<keyword evidence="2" id="KW-0812">Transmembrane</keyword>
<sequence length="238" mass="26391">MADKPTPPPEQPQLPPTPPPSSFLSDIVNLDTAWSSRIHALAEPVIPRAALKLLEISGDGRLWFPITIALLLSPLSLHSPNLYTFSLRLLLGLIVDIAVVGATKHLVRRRRPIYNKAMGLTFAVDHWSFPSGHASRVCFVASLSYLSLSAIAEGLDQLKIRKGEIVDRWVGNRDSGNVAWVHLFSKHVSYVISKLSRLMSTFVVVRSPCSQVGCDFAIDSGMLNMFPNPKCKQSRYEY</sequence>
<comment type="caution">
    <text evidence="3">The sequence shown here is derived from an EMBL/GenBank/DDBJ whole genome shotgun (WGS) entry which is preliminary data.</text>
</comment>
<dbReference type="OrthoDB" id="10266771at2759"/>
<evidence type="ECO:0000256" key="1">
    <source>
        <dbReference type="SAM" id="MobiDB-lite"/>
    </source>
</evidence>
<dbReference type="EMBL" id="JAKOGI010000280">
    <property type="protein sequence ID" value="KAJ8437797.1"/>
    <property type="molecule type" value="Genomic_DNA"/>
</dbReference>
<keyword evidence="5" id="KW-1185">Reference proteome</keyword>
<accession>A0A9Q1GGT3</accession>
<organism evidence="3 5">
    <name type="scientific">Carnegiea gigantea</name>
    <dbReference type="NCBI Taxonomy" id="171969"/>
    <lineage>
        <taxon>Eukaryota</taxon>
        <taxon>Viridiplantae</taxon>
        <taxon>Streptophyta</taxon>
        <taxon>Embryophyta</taxon>
        <taxon>Tracheophyta</taxon>
        <taxon>Spermatophyta</taxon>
        <taxon>Magnoliopsida</taxon>
        <taxon>eudicotyledons</taxon>
        <taxon>Gunneridae</taxon>
        <taxon>Pentapetalae</taxon>
        <taxon>Caryophyllales</taxon>
        <taxon>Cactineae</taxon>
        <taxon>Cactaceae</taxon>
        <taxon>Cactoideae</taxon>
        <taxon>Echinocereeae</taxon>
        <taxon>Carnegiea</taxon>
    </lineage>
</organism>
<dbReference type="InterPro" id="IPR036938">
    <property type="entry name" value="PAP2/HPO_sf"/>
</dbReference>
<dbReference type="AlphaFoldDB" id="A0A9Q1GGT3"/>
<keyword evidence="2" id="KW-1133">Transmembrane helix</keyword>
<gene>
    <name evidence="3" type="ORF">Cgig2_000542</name>
    <name evidence="4" type="ORF">Cgig2_013716</name>
</gene>
<evidence type="ECO:0000313" key="4">
    <source>
        <dbReference type="EMBL" id="KAJ8437797.1"/>
    </source>
</evidence>
<dbReference type="GO" id="GO:0042392">
    <property type="term" value="F:sphingosine-1-phosphate phosphatase activity"/>
    <property type="evidence" value="ECO:0007669"/>
    <property type="project" value="TreeGrafter"/>
</dbReference>
<feature type="transmembrane region" description="Helical" evidence="2">
    <location>
        <begin position="85"/>
        <end position="107"/>
    </location>
</feature>
<evidence type="ECO:0008006" key="6">
    <source>
        <dbReference type="Google" id="ProtNLM"/>
    </source>
</evidence>
<dbReference type="PANTHER" id="PTHR14969">
    <property type="entry name" value="SPHINGOSINE-1-PHOSPHATE PHOSPHOHYDROLASE"/>
    <property type="match status" value="1"/>
</dbReference>
<evidence type="ECO:0000256" key="2">
    <source>
        <dbReference type="SAM" id="Phobius"/>
    </source>
</evidence>
<reference evidence="3" key="1">
    <citation type="submission" date="2022-04" db="EMBL/GenBank/DDBJ databases">
        <title>Carnegiea gigantea Genome sequencing and assembly v2.</title>
        <authorList>
            <person name="Copetti D."/>
            <person name="Sanderson M.J."/>
            <person name="Burquez A."/>
            <person name="Wojciechowski M.F."/>
        </authorList>
    </citation>
    <scope>NUCLEOTIDE SEQUENCE</scope>
    <source>
        <strain evidence="3">SGP5-SGP5p</strain>
        <tissue evidence="3">Aerial part</tissue>
    </source>
</reference>
<dbReference type="EMBL" id="JAKOGI010003335">
    <property type="protein sequence ID" value="KAJ8420577.1"/>
    <property type="molecule type" value="Genomic_DNA"/>
</dbReference>
<dbReference type="PANTHER" id="PTHR14969:SF13">
    <property type="entry name" value="AT30094P"/>
    <property type="match status" value="1"/>
</dbReference>
<protein>
    <recommendedName>
        <fullName evidence="6">Phosphatidic acid phosphatase type 2/haloperoxidase domain-containing protein</fullName>
    </recommendedName>
</protein>
<evidence type="ECO:0000313" key="5">
    <source>
        <dbReference type="Proteomes" id="UP001153076"/>
    </source>
</evidence>
<proteinExistence type="predicted"/>
<evidence type="ECO:0000313" key="3">
    <source>
        <dbReference type="EMBL" id="KAJ8420577.1"/>
    </source>
</evidence>